<name>A0ABP1RP17_9HEXA</name>
<keyword evidence="5" id="KW-1185">Reference proteome</keyword>
<dbReference type="SMART" id="SM00561">
    <property type="entry name" value="MBT"/>
    <property type="match status" value="1"/>
</dbReference>
<feature type="compositionally biased region" description="Polar residues" evidence="3">
    <location>
        <begin position="1"/>
        <end position="24"/>
    </location>
</feature>
<evidence type="ECO:0000313" key="4">
    <source>
        <dbReference type="EMBL" id="CAL8132029.1"/>
    </source>
</evidence>
<protein>
    <submittedName>
        <fullName evidence="4">Uncharacterized protein</fullName>
    </submittedName>
</protein>
<dbReference type="SUPFAM" id="SSF63748">
    <property type="entry name" value="Tudor/PWWP/MBT"/>
    <property type="match status" value="4"/>
</dbReference>
<comment type="caution">
    <text evidence="4">The sequence shown here is derived from an EMBL/GenBank/DDBJ whole genome shotgun (WGS) entry which is preliminary data.</text>
</comment>
<reference evidence="4 5" key="1">
    <citation type="submission" date="2024-08" db="EMBL/GenBank/DDBJ databases">
        <authorList>
            <person name="Cucini C."/>
            <person name="Frati F."/>
        </authorList>
    </citation>
    <scope>NUCLEOTIDE SEQUENCE [LARGE SCALE GENOMIC DNA]</scope>
</reference>
<evidence type="ECO:0000256" key="1">
    <source>
        <dbReference type="ARBA" id="ARBA00022737"/>
    </source>
</evidence>
<gene>
    <name evidence="4" type="ORF">ODALV1_LOCUS24440</name>
</gene>
<dbReference type="EMBL" id="CAXLJM020000091">
    <property type="protein sequence ID" value="CAL8132029.1"/>
    <property type="molecule type" value="Genomic_DNA"/>
</dbReference>
<dbReference type="InterPro" id="IPR050548">
    <property type="entry name" value="PcG_chromatin_remod_factors"/>
</dbReference>
<accession>A0ABP1RP17</accession>
<feature type="repeat" description="MBT" evidence="2">
    <location>
        <begin position="375"/>
        <end position="472"/>
    </location>
</feature>
<dbReference type="Gene3D" id="2.30.30.140">
    <property type="match status" value="4"/>
</dbReference>
<dbReference type="CDD" id="cd20098">
    <property type="entry name" value="MBT_dSfmbt-like_rpt2"/>
    <property type="match status" value="1"/>
</dbReference>
<dbReference type="PANTHER" id="PTHR12247:SF131">
    <property type="entry name" value="LD05287P"/>
    <property type="match status" value="1"/>
</dbReference>
<evidence type="ECO:0000256" key="3">
    <source>
        <dbReference type="SAM" id="MobiDB-lite"/>
    </source>
</evidence>
<proteinExistence type="predicted"/>
<evidence type="ECO:0000313" key="5">
    <source>
        <dbReference type="Proteomes" id="UP001642540"/>
    </source>
</evidence>
<dbReference type="Proteomes" id="UP001642540">
    <property type="component" value="Unassembled WGS sequence"/>
</dbReference>
<dbReference type="PROSITE" id="PS51079">
    <property type="entry name" value="MBT"/>
    <property type="match status" value="2"/>
</dbReference>
<feature type="repeat" description="MBT" evidence="2">
    <location>
        <begin position="37"/>
        <end position="157"/>
    </location>
</feature>
<dbReference type="Pfam" id="PF02820">
    <property type="entry name" value="MBT"/>
    <property type="match status" value="3"/>
</dbReference>
<sequence length="487" mass="55408">MSQTSVSMPLNRSTPSASAETGTSEEIPPQLKQQEMINWNEYLVKTLDVQWICGVEYFRNLRNLYKSAFTAPLGGSKWRKYAKHGMVMEVPNPKMESTYWPAIVFGFAGYNALVEFVRVDPNERGSDGVRKLWIPFLSNVPKPLGHCLKNQILLYPVSKEDQQDPNFLKKTYLSLAERDLPTLKPNHWEYCLEEIKSTGKRFKVNEVVEALDKLNCGRNRMGLVTMTLANRIHVQYLDLNEDDEGFWFSQQSEHVHKLGWSHAVGSGIVGARSSIAYPLPDLSEFPLVPTGVSVEATDMFEMRHPVLLHTICVGFVIEPLRFGYFVAGTDWTRPDNCVKIVMHVTSDYILPINFCRKHDIDLKLPMKDGKPIMNFSWRKYLAELGFKALNLSAIKKEPAQFTKGCKLEAVDLKQPTYLGPATVTDFAGHLIQIHFDRCPRTQESSFQWVSAESPDIYLACYSQSVGHKLACKPERPNSADLFYLADR</sequence>
<keyword evidence="1" id="KW-0677">Repeat</keyword>
<evidence type="ECO:0000256" key="2">
    <source>
        <dbReference type="PROSITE-ProRule" id="PRU00459"/>
    </source>
</evidence>
<feature type="region of interest" description="Disordered" evidence="3">
    <location>
        <begin position="1"/>
        <end position="30"/>
    </location>
</feature>
<dbReference type="PANTHER" id="PTHR12247">
    <property type="entry name" value="POLYCOMB GROUP PROTEIN"/>
    <property type="match status" value="1"/>
</dbReference>
<dbReference type="InterPro" id="IPR004092">
    <property type="entry name" value="Mbt"/>
</dbReference>
<organism evidence="4 5">
    <name type="scientific">Orchesella dallaii</name>
    <dbReference type="NCBI Taxonomy" id="48710"/>
    <lineage>
        <taxon>Eukaryota</taxon>
        <taxon>Metazoa</taxon>
        <taxon>Ecdysozoa</taxon>
        <taxon>Arthropoda</taxon>
        <taxon>Hexapoda</taxon>
        <taxon>Collembola</taxon>
        <taxon>Entomobryomorpha</taxon>
        <taxon>Entomobryoidea</taxon>
        <taxon>Orchesellidae</taxon>
        <taxon>Orchesellinae</taxon>
        <taxon>Orchesella</taxon>
    </lineage>
</organism>